<evidence type="ECO:0000259" key="1">
    <source>
        <dbReference type="Pfam" id="PF14111"/>
    </source>
</evidence>
<dbReference type="InterPro" id="IPR040256">
    <property type="entry name" value="At4g02000-like"/>
</dbReference>
<organism evidence="2 3">
    <name type="scientific">Brassica cretica</name>
    <name type="common">Mustard</name>
    <dbReference type="NCBI Taxonomy" id="69181"/>
    <lineage>
        <taxon>Eukaryota</taxon>
        <taxon>Viridiplantae</taxon>
        <taxon>Streptophyta</taxon>
        <taxon>Embryophyta</taxon>
        <taxon>Tracheophyta</taxon>
        <taxon>Spermatophyta</taxon>
        <taxon>Magnoliopsida</taxon>
        <taxon>eudicotyledons</taxon>
        <taxon>Gunneridae</taxon>
        <taxon>Pentapetalae</taxon>
        <taxon>rosids</taxon>
        <taxon>malvids</taxon>
        <taxon>Brassicales</taxon>
        <taxon>Brassicaceae</taxon>
        <taxon>Brassiceae</taxon>
        <taxon>Brassica</taxon>
    </lineage>
</organism>
<accession>A0ABQ7AI24</accession>
<dbReference type="PANTHER" id="PTHR31286">
    <property type="entry name" value="GLYCINE-RICH CELL WALL STRUCTURAL PROTEIN 1.8-LIKE"/>
    <property type="match status" value="1"/>
</dbReference>
<keyword evidence="3" id="KW-1185">Reference proteome</keyword>
<name>A0ABQ7AI24_BRACR</name>
<dbReference type="InterPro" id="IPR025558">
    <property type="entry name" value="DUF4283"/>
</dbReference>
<dbReference type="EMBL" id="QGKV02002055">
    <property type="protein sequence ID" value="KAF3497429.1"/>
    <property type="molecule type" value="Genomic_DNA"/>
</dbReference>
<proteinExistence type="predicted"/>
<dbReference type="PANTHER" id="PTHR31286:SF148">
    <property type="entry name" value="DUF4283 DOMAIN-CONTAINING PROTEIN"/>
    <property type="match status" value="1"/>
</dbReference>
<evidence type="ECO:0000313" key="2">
    <source>
        <dbReference type="EMBL" id="KAF3497429.1"/>
    </source>
</evidence>
<feature type="domain" description="DUF4283" evidence="1">
    <location>
        <begin position="49"/>
        <end position="122"/>
    </location>
</feature>
<dbReference type="Pfam" id="PF14111">
    <property type="entry name" value="DUF4283"/>
    <property type="match status" value="1"/>
</dbReference>
<gene>
    <name evidence="2" type="ORF">DY000_02053297</name>
</gene>
<dbReference type="Proteomes" id="UP000266723">
    <property type="component" value="Unassembled WGS sequence"/>
</dbReference>
<comment type="caution">
    <text evidence="2">The sequence shown here is derived from an EMBL/GenBank/DDBJ whole genome shotgun (WGS) entry which is preliminary data.</text>
</comment>
<reference evidence="2 3" key="1">
    <citation type="journal article" date="2020" name="BMC Genomics">
        <title>Intraspecific diversification of the crop wild relative Brassica cretica Lam. using demographic model selection.</title>
        <authorList>
            <person name="Kioukis A."/>
            <person name="Michalopoulou V.A."/>
            <person name="Briers L."/>
            <person name="Pirintsos S."/>
            <person name="Studholme D.J."/>
            <person name="Pavlidis P."/>
            <person name="Sarris P.F."/>
        </authorList>
    </citation>
    <scope>NUCLEOTIDE SEQUENCE [LARGE SCALE GENOMIC DNA]</scope>
    <source>
        <strain evidence="3">cv. PFS-1207/04</strain>
    </source>
</reference>
<protein>
    <recommendedName>
        <fullName evidence="1">DUF4283 domain-containing protein</fullName>
    </recommendedName>
</protein>
<sequence length="433" mass="47823">MVPSLSPPPSEPHAPRRDRSFLPISFEVDHGIASLEMPIEGFEDSDPPWKGFVVGYSIGDAPHVGSIHATVNRICTVQFIDKNTVLFGSKNELLRNRVTKQRYWHISDILLVVNDWSPETAASPPDLSAMPLWVDLNSVPGHLFSRVGLKAVSTPVGNVCSKWGHKTKECQSKDVKILSKKNELSVSVEGEKSDEAAEVSHEISEMQGVAIDEIIRQWKMQTWLKMSVEIHVEVNKTSTEEGEASSNWVNASKFFCSSSLLEKFDGTLGSLPVPSDTGDTLDDDDNEELGEQEDFWEDREIQNVGLARNRKTNHHLKSAKKETRYQIGRSRDLKTIAIHVQFYGMIGRRRHLVVVYSPALIVDEPGGQGLLVSMVKAAGSSGSAVDGPDSRLHPSGGIVKGPDPISLTAGSSSVRLPRPKLALYEIFPFTYDF</sequence>
<evidence type="ECO:0000313" key="3">
    <source>
        <dbReference type="Proteomes" id="UP000266723"/>
    </source>
</evidence>